<dbReference type="RefSeq" id="WP_135286505.1">
    <property type="nucleotide sequence ID" value="NZ_SMLL01000007.1"/>
</dbReference>
<dbReference type="Proteomes" id="UP000297564">
    <property type="component" value="Unassembled WGS sequence"/>
</dbReference>
<feature type="chain" id="PRO_5021260637" evidence="1">
    <location>
        <begin position="23"/>
        <end position="271"/>
    </location>
</feature>
<evidence type="ECO:0000313" key="3">
    <source>
        <dbReference type="Proteomes" id="UP000297564"/>
    </source>
</evidence>
<evidence type="ECO:0000256" key="1">
    <source>
        <dbReference type="SAM" id="SignalP"/>
    </source>
</evidence>
<reference evidence="2 3" key="1">
    <citation type="submission" date="2019-03" db="EMBL/GenBank/DDBJ databases">
        <title>Ramlibacter rhizophilus CCTCC AB2015357, whole genome shotgun sequence.</title>
        <authorList>
            <person name="Zhang X."/>
            <person name="Feng G."/>
            <person name="Zhu H."/>
        </authorList>
    </citation>
    <scope>NUCLEOTIDE SEQUENCE [LARGE SCALE GENOMIC DNA]</scope>
    <source>
        <strain evidence="2 3">CCTCC AB2015357</strain>
    </source>
</reference>
<protein>
    <submittedName>
        <fullName evidence="2">Uncharacterized protein</fullName>
    </submittedName>
</protein>
<dbReference type="EMBL" id="SMLL01000007">
    <property type="protein sequence ID" value="TFY97338.1"/>
    <property type="molecule type" value="Genomic_DNA"/>
</dbReference>
<feature type="signal peptide" evidence="1">
    <location>
        <begin position="1"/>
        <end position="22"/>
    </location>
</feature>
<gene>
    <name evidence="2" type="ORF">EZ242_17580</name>
</gene>
<evidence type="ECO:0000313" key="2">
    <source>
        <dbReference type="EMBL" id="TFY97338.1"/>
    </source>
</evidence>
<dbReference type="PROSITE" id="PS51257">
    <property type="entry name" value="PROKAR_LIPOPROTEIN"/>
    <property type="match status" value="1"/>
</dbReference>
<keyword evidence="3" id="KW-1185">Reference proteome</keyword>
<accession>A0A4Z0BHE9</accession>
<keyword evidence="1" id="KW-0732">Signal</keyword>
<sequence>MPSTFRLSISSLIGALALTLSACGGGGGGGGEESAIAETTIESTAPDSTTPKAESPAGLWRGATDAGKDFTAFVLTDGVTTGYMIVYSDKSTKSVTGFVQDGAEIIGRTIRASNSLDYNFETGQFGVTALSGSVNDSGAFEGRLIRPTGPELLTANEYHSLEGTPTLAQVAGTYSGEFVGLETREAATIVITEAGEIVKTSASGCTASGEVFPDSKLNVYWISLPFDQTCKSPGWNDGIAYWDPKTAQLYVITGPDWDAVWGRGYVFIGAR</sequence>
<dbReference type="AlphaFoldDB" id="A0A4Z0BHE9"/>
<comment type="caution">
    <text evidence="2">The sequence shown here is derived from an EMBL/GenBank/DDBJ whole genome shotgun (WGS) entry which is preliminary data.</text>
</comment>
<proteinExistence type="predicted"/>
<name>A0A4Z0BHE9_9BURK</name>
<organism evidence="2 3">
    <name type="scientific">Ramlibacter rhizophilus</name>
    <dbReference type="NCBI Taxonomy" id="1781167"/>
    <lineage>
        <taxon>Bacteria</taxon>
        <taxon>Pseudomonadati</taxon>
        <taxon>Pseudomonadota</taxon>
        <taxon>Betaproteobacteria</taxon>
        <taxon>Burkholderiales</taxon>
        <taxon>Comamonadaceae</taxon>
        <taxon>Ramlibacter</taxon>
    </lineage>
</organism>